<feature type="coiled-coil region" evidence="11">
    <location>
        <begin position="482"/>
        <end position="509"/>
    </location>
</feature>
<protein>
    <submittedName>
        <fullName evidence="14">Macrolide ABC transporter permease/ATP-binding protein MacB</fullName>
    </submittedName>
</protein>
<dbReference type="InterPro" id="IPR017911">
    <property type="entry name" value="MacB-like_ATP-bd"/>
</dbReference>
<dbReference type="Pfam" id="PF02687">
    <property type="entry name" value="FtsX"/>
    <property type="match status" value="1"/>
</dbReference>
<dbReference type="RefSeq" id="WP_113894042.1">
    <property type="nucleotide sequence ID" value="NZ_JANJGA010000008.1"/>
</dbReference>
<dbReference type="Proteomes" id="UP000252669">
    <property type="component" value="Unassembled WGS sequence"/>
</dbReference>
<evidence type="ECO:0000313" key="15">
    <source>
        <dbReference type="Proteomes" id="UP000252669"/>
    </source>
</evidence>
<dbReference type="Gene3D" id="3.40.50.300">
    <property type="entry name" value="P-loop containing nucleotide triphosphate hydrolases"/>
    <property type="match status" value="1"/>
</dbReference>
<keyword evidence="6" id="KW-0547">Nucleotide-binding</keyword>
<dbReference type="GO" id="GO:0022857">
    <property type="term" value="F:transmembrane transporter activity"/>
    <property type="evidence" value="ECO:0007669"/>
    <property type="project" value="TreeGrafter"/>
</dbReference>
<accession>A0A366MTL9</accession>
<reference evidence="14 15" key="1">
    <citation type="submission" date="2017-10" db="EMBL/GenBank/DDBJ databases">
        <title>Genomics of the genus Arcobacter.</title>
        <authorList>
            <person name="Perez-Cataluna A."/>
            <person name="Figueras M.J."/>
        </authorList>
    </citation>
    <scope>NUCLEOTIDE SEQUENCE [LARGE SCALE GENOMIC DNA]</scope>
    <source>
        <strain evidence="14 15">CECT 9230</strain>
    </source>
</reference>
<dbReference type="InterPro" id="IPR015854">
    <property type="entry name" value="ABC_transpr_LolD-like"/>
</dbReference>
<evidence type="ECO:0000256" key="2">
    <source>
        <dbReference type="ARBA" id="ARBA00022448"/>
    </source>
</evidence>
<organism evidence="14 15">
    <name type="scientific">Aliarcobacter vitoriensis</name>
    <dbReference type="NCBI Taxonomy" id="2011099"/>
    <lineage>
        <taxon>Bacteria</taxon>
        <taxon>Pseudomonadati</taxon>
        <taxon>Campylobacterota</taxon>
        <taxon>Epsilonproteobacteria</taxon>
        <taxon>Campylobacterales</taxon>
        <taxon>Arcobacteraceae</taxon>
        <taxon>Aliarcobacter</taxon>
    </lineage>
</organism>
<comment type="subcellular location">
    <subcellularLocation>
        <location evidence="1">Cell inner membrane</location>
        <topology evidence="1">Multi-pass membrane protein</topology>
    </subcellularLocation>
</comment>
<name>A0A366MTL9_9BACT</name>
<keyword evidence="7" id="KW-0067">ATP-binding</keyword>
<feature type="transmembrane region" description="Helical" evidence="12">
    <location>
        <begin position="617"/>
        <end position="639"/>
    </location>
</feature>
<feature type="transmembrane region" description="Helical" evidence="12">
    <location>
        <begin position="586"/>
        <end position="611"/>
    </location>
</feature>
<gene>
    <name evidence="14" type="ORF">CRU91_05065</name>
</gene>
<proteinExistence type="inferred from homology"/>
<dbReference type="InterPro" id="IPR027417">
    <property type="entry name" value="P-loop_NTPase"/>
</dbReference>
<dbReference type="Pfam" id="PF00005">
    <property type="entry name" value="ABC_tran"/>
    <property type="match status" value="1"/>
</dbReference>
<evidence type="ECO:0000256" key="12">
    <source>
        <dbReference type="SAM" id="Phobius"/>
    </source>
</evidence>
<dbReference type="PROSITE" id="PS00211">
    <property type="entry name" value="ABC_TRANSPORTER_1"/>
    <property type="match status" value="1"/>
</dbReference>
<dbReference type="PANTHER" id="PTHR24220">
    <property type="entry name" value="IMPORT ATP-BINDING PROTEIN"/>
    <property type="match status" value="1"/>
</dbReference>
<dbReference type="AlphaFoldDB" id="A0A366MTL9"/>
<keyword evidence="4" id="KW-0997">Cell inner membrane</keyword>
<dbReference type="CDD" id="cd03255">
    <property type="entry name" value="ABC_MJ0796_LolCDE_FtsE"/>
    <property type="match status" value="1"/>
</dbReference>
<keyword evidence="15" id="KW-1185">Reference proteome</keyword>
<evidence type="ECO:0000256" key="6">
    <source>
        <dbReference type="ARBA" id="ARBA00022741"/>
    </source>
</evidence>
<dbReference type="GO" id="GO:0016887">
    <property type="term" value="F:ATP hydrolysis activity"/>
    <property type="evidence" value="ECO:0007669"/>
    <property type="project" value="InterPro"/>
</dbReference>
<dbReference type="OrthoDB" id="9802264at2"/>
<evidence type="ECO:0000313" key="14">
    <source>
        <dbReference type="EMBL" id="RBQ29203.1"/>
    </source>
</evidence>
<dbReference type="SUPFAM" id="SSF52540">
    <property type="entry name" value="P-loop containing nucleoside triphosphate hydrolases"/>
    <property type="match status" value="1"/>
</dbReference>
<evidence type="ECO:0000256" key="1">
    <source>
        <dbReference type="ARBA" id="ARBA00004429"/>
    </source>
</evidence>
<comment type="similarity">
    <text evidence="10">Belongs to the ABC transporter superfamily. Macrolide exporter (TC 3.A.1.122) family.</text>
</comment>
<dbReference type="FunFam" id="3.40.50.300:FF:000032">
    <property type="entry name" value="Export ABC transporter ATP-binding protein"/>
    <property type="match status" value="1"/>
</dbReference>
<keyword evidence="11" id="KW-0175">Coiled coil</keyword>
<evidence type="ECO:0000256" key="5">
    <source>
        <dbReference type="ARBA" id="ARBA00022692"/>
    </source>
</evidence>
<dbReference type="EMBL" id="PDKB01000007">
    <property type="protein sequence ID" value="RBQ29203.1"/>
    <property type="molecule type" value="Genomic_DNA"/>
</dbReference>
<dbReference type="SMART" id="SM00382">
    <property type="entry name" value="AAA"/>
    <property type="match status" value="1"/>
</dbReference>
<feature type="transmembrane region" description="Helical" evidence="12">
    <location>
        <begin position="285"/>
        <end position="307"/>
    </location>
</feature>
<dbReference type="GO" id="GO:0005886">
    <property type="term" value="C:plasma membrane"/>
    <property type="evidence" value="ECO:0007669"/>
    <property type="project" value="UniProtKB-SubCell"/>
</dbReference>
<evidence type="ECO:0000256" key="10">
    <source>
        <dbReference type="ARBA" id="ARBA00038388"/>
    </source>
</evidence>
<dbReference type="PANTHER" id="PTHR24220:SF86">
    <property type="entry name" value="ABC TRANSPORTER ABCH.1"/>
    <property type="match status" value="1"/>
</dbReference>
<keyword evidence="8 12" id="KW-1133">Transmembrane helix</keyword>
<keyword evidence="9 12" id="KW-0472">Membrane</keyword>
<dbReference type="InterPro" id="IPR003439">
    <property type="entry name" value="ABC_transporter-like_ATP-bd"/>
</dbReference>
<dbReference type="InterPro" id="IPR025857">
    <property type="entry name" value="MacB_PCD"/>
</dbReference>
<evidence type="ECO:0000256" key="11">
    <source>
        <dbReference type="SAM" id="Coils"/>
    </source>
</evidence>
<dbReference type="InterPro" id="IPR017871">
    <property type="entry name" value="ABC_transporter-like_CS"/>
</dbReference>
<sequence length="656" mass="72315">MVETPLIELKNIYKSYGGKDGAPIHTVLHGIDLSIYTGEFVAIVGASGSGKSTLMNILGCLDKSSSGEYLFAGKDISNFNADELAYLRREAFGFVFQGYHLIPTLDTNHNIQVPSIYKGTDFEDRENRTNELLNRLGLETKKDYYPNQLSGGQQQRVSIARALMNGGYIILADEPTGALDSKSGIEVMKLLKELATIGHTIILITHDLEVASQAQRVVRISDGLIIEDSKNSTYKEINSKNSFENIDFIGQMKIGIKQDSSIIEDISEAFSTAWKTLWVNRFRTLLTLLGIIIGVSAVIVLMGVGLATSEKALKQMEVFGGVNRVSIWPKHDDITKYMGTLNSKDIEIIEQLDNIELITPTQGTDVAVKYGNQSIGAFILMTNELGLKIFNWEIENGEFFTKEDEENLERVAVLGKVIKDKLFENESSIGKYILIENIPFRVIGELSDMSVYSGDKDDDQMVVLPFTVGATQLLNTLDSEAIQTYLQDYNIAEETVENMTNTLKNSRDTDDFRIYNNPSRIQAQKQANQDQSIMIALIGGISLVVGGIGIMNIMLMAVKERTKEIGIRMATGARQSDIKRQFLTEAILVSFIGGIAGVIVAILIGSILIYFNIELIFSIKAILIAFSSAVITGLIFGYIPASKASKLDPVVALNGE</sequence>
<evidence type="ECO:0000256" key="3">
    <source>
        <dbReference type="ARBA" id="ARBA00022475"/>
    </source>
</evidence>
<feature type="domain" description="ABC transporter" evidence="13">
    <location>
        <begin position="7"/>
        <end position="247"/>
    </location>
</feature>
<comment type="caution">
    <text evidence="14">The sequence shown here is derived from an EMBL/GenBank/DDBJ whole genome shotgun (WGS) entry which is preliminary data.</text>
</comment>
<evidence type="ECO:0000256" key="8">
    <source>
        <dbReference type="ARBA" id="ARBA00022989"/>
    </source>
</evidence>
<dbReference type="GO" id="GO:0098796">
    <property type="term" value="C:membrane protein complex"/>
    <property type="evidence" value="ECO:0007669"/>
    <property type="project" value="UniProtKB-ARBA"/>
</dbReference>
<evidence type="ECO:0000256" key="4">
    <source>
        <dbReference type="ARBA" id="ARBA00022519"/>
    </source>
</evidence>
<keyword evidence="5 12" id="KW-0812">Transmembrane</keyword>
<keyword evidence="2" id="KW-0813">Transport</keyword>
<dbReference type="GO" id="GO:0005524">
    <property type="term" value="F:ATP binding"/>
    <property type="evidence" value="ECO:0007669"/>
    <property type="project" value="UniProtKB-KW"/>
</dbReference>
<evidence type="ECO:0000256" key="7">
    <source>
        <dbReference type="ARBA" id="ARBA00022840"/>
    </source>
</evidence>
<evidence type="ECO:0000256" key="9">
    <source>
        <dbReference type="ARBA" id="ARBA00023136"/>
    </source>
</evidence>
<keyword evidence="3" id="KW-1003">Cell membrane</keyword>
<dbReference type="PROSITE" id="PS50893">
    <property type="entry name" value="ABC_TRANSPORTER_2"/>
    <property type="match status" value="1"/>
</dbReference>
<feature type="transmembrane region" description="Helical" evidence="12">
    <location>
        <begin position="533"/>
        <end position="558"/>
    </location>
</feature>
<dbReference type="InterPro" id="IPR003838">
    <property type="entry name" value="ABC3_permease_C"/>
</dbReference>
<dbReference type="Pfam" id="PF12704">
    <property type="entry name" value="MacB_PCD"/>
    <property type="match status" value="1"/>
</dbReference>
<dbReference type="InterPro" id="IPR003593">
    <property type="entry name" value="AAA+_ATPase"/>
</dbReference>
<evidence type="ECO:0000259" key="13">
    <source>
        <dbReference type="PROSITE" id="PS50893"/>
    </source>
</evidence>